<dbReference type="AlphaFoldDB" id="A0A371BJ82"/>
<accession>A0A371BJ82</accession>
<dbReference type="Proteomes" id="UP000263833">
    <property type="component" value="Unassembled WGS sequence"/>
</dbReference>
<keyword evidence="2" id="KW-1185">Reference proteome</keyword>
<proteinExistence type="predicted"/>
<dbReference type="Pfam" id="PF09912">
    <property type="entry name" value="DUF2141"/>
    <property type="match status" value="1"/>
</dbReference>
<evidence type="ECO:0000313" key="1">
    <source>
        <dbReference type="EMBL" id="RDV07649.1"/>
    </source>
</evidence>
<dbReference type="EMBL" id="QRGP01000001">
    <property type="protein sequence ID" value="RDV07649.1"/>
    <property type="molecule type" value="Genomic_DNA"/>
</dbReference>
<dbReference type="InterPro" id="IPR018673">
    <property type="entry name" value="DUF2141"/>
</dbReference>
<sequence>MVALAGISPAASPTQEPKMRLSLWMLPTLICAASLLHAIDSAECADKDGLVLTLKVEGVRSSKGQIRAELLGKQADDTKAKTVTFGVKDARTGSVVIEFPGLTPGDYAVQLYHDENANGKVDMNMVGIPLEGFGFSNTPLVAGGIPEFDKMKVSLSADASTTAVLAYAP</sequence>
<comment type="caution">
    <text evidence="1">The sequence shown here is derived from an EMBL/GenBank/DDBJ whole genome shotgun (WGS) entry which is preliminary data.</text>
</comment>
<organism evidence="1 2">
    <name type="scientific">Sphingorhabdus pulchriflava</name>
    <dbReference type="NCBI Taxonomy" id="2292257"/>
    <lineage>
        <taxon>Bacteria</taxon>
        <taxon>Pseudomonadati</taxon>
        <taxon>Pseudomonadota</taxon>
        <taxon>Alphaproteobacteria</taxon>
        <taxon>Sphingomonadales</taxon>
        <taxon>Sphingomonadaceae</taxon>
        <taxon>Sphingorhabdus</taxon>
    </lineage>
</organism>
<reference evidence="2" key="1">
    <citation type="submission" date="2018-08" db="EMBL/GenBank/DDBJ databases">
        <authorList>
            <person name="Kim S.-J."/>
            <person name="Jung G.-Y."/>
        </authorList>
    </citation>
    <scope>NUCLEOTIDE SEQUENCE [LARGE SCALE GENOMIC DNA]</scope>
    <source>
        <strain evidence="2">GY_G</strain>
    </source>
</reference>
<gene>
    <name evidence="1" type="ORF">DXH95_10070</name>
</gene>
<protein>
    <submittedName>
        <fullName evidence="1">DUF2141 domain-containing protein</fullName>
    </submittedName>
</protein>
<evidence type="ECO:0000313" key="2">
    <source>
        <dbReference type="Proteomes" id="UP000263833"/>
    </source>
</evidence>
<name>A0A371BJ82_9SPHN</name>